<evidence type="ECO:0000256" key="1">
    <source>
        <dbReference type="PIRSR" id="PIRSR003170-1"/>
    </source>
</evidence>
<dbReference type="Pfam" id="PF03070">
    <property type="entry name" value="TENA_THI-4"/>
    <property type="match status" value="2"/>
</dbReference>
<evidence type="ECO:0000256" key="2">
    <source>
        <dbReference type="PIRSR" id="PIRSR003170-2"/>
    </source>
</evidence>
<protein>
    <recommendedName>
        <fullName evidence="3">Thiaminase-2/PQQC domain-containing protein</fullName>
    </recommendedName>
</protein>
<evidence type="ECO:0000259" key="3">
    <source>
        <dbReference type="Pfam" id="PF03070"/>
    </source>
</evidence>
<accession>K0SLK6</accession>
<gene>
    <name evidence="4" type="ORF">THAOC_13241</name>
</gene>
<dbReference type="PANTHER" id="PTHR43198">
    <property type="entry name" value="BIFUNCTIONAL TH2 PROTEIN"/>
    <property type="match status" value="1"/>
</dbReference>
<organism evidence="4 5">
    <name type="scientific">Thalassiosira oceanica</name>
    <name type="common">Marine diatom</name>
    <dbReference type="NCBI Taxonomy" id="159749"/>
    <lineage>
        <taxon>Eukaryota</taxon>
        <taxon>Sar</taxon>
        <taxon>Stramenopiles</taxon>
        <taxon>Ochrophyta</taxon>
        <taxon>Bacillariophyta</taxon>
        <taxon>Coscinodiscophyceae</taxon>
        <taxon>Thalassiosirophycidae</taxon>
        <taxon>Thalassiosirales</taxon>
        <taxon>Thalassiosiraceae</taxon>
        <taxon>Thalassiosira</taxon>
    </lineage>
</organism>
<dbReference type="InterPro" id="IPR004305">
    <property type="entry name" value="Thiaminase-2/PQQC"/>
</dbReference>
<dbReference type="AlphaFoldDB" id="K0SLK6"/>
<dbReference type="EMBL" id="AGNL01015411">
    <property type="protein sequence ID" value="EJK65859.1"/>
    <property type="molecule type" value="Genomic_DNA"/>
</dbReference>
<dbReference type="OMA" id="AEWITLH"/>
<comment type="caution">
    <text evidence="4">The sequence shown here is derived from an EMBL/GenBank/DDBJ whole genome shotgun (WGS) entry which is preliminary data.</text>
</comment>
<dbReference type="GO" id="GO:0005829">
    <property type="term" value="C:cytosol"/>
    <property type="evidence" value="ECO:0007669"/>
    <property type="project" value="TreeGrafter"/>
</dbReference>
<evidence type="ECO:0000313" key="4">
    <source>
        <dbReference type="EMBL" id="EJK65859.1"/>
    </source>
</evidence>
<keyword evidence="5" id="KW-1185">Reference proteome</keyword>
<dbReference type="GO" id="GO:0006772">
    <property type="term" value="P:thiamine metabolic process"/>
    <property type="evidence" value="ECO:0007669"/>
    <property type="project" value="UniProtKB-ARBA"/>
</dbReference>
<dbReference type="CDD" id="cd19358">
    <property type="entry name" value="TenA_E_Spr0628-like"/>
    <property type="match status" value="1"/>
</dbReference>
<dbReference type="eggNOG" id="ENOG502S0VT">
    <property type="taxonomic scope" value="Eukaryota"/>
</dbReference>
<feature type="domain" description="Thiaminase-2/PQQC" evidence="3">
    <location>
        <begin position="69"/>
        <end position="245"/>
    </location>
</feature>
<name>K0SLK6_THAOC</name>
<feature type="binding site" evidence="2">
    <location>
        <position position="162"/>
    </location>
    <ligand>
        <name>substrate</name>
    </ligand>
</feature>
<reference evidence="4 5" key="1">
    <citation type="journal article" date="2012" name="Genome Biol.">
        <title>Genome and low-iron response of an oceanic diatom adapted to chronic iron limitation.</title>
        <authorList>
            <person name="Lommer M."/>
            <person name="Specht M."/>
            <person name="Roy A.S."/>
            <person name="Kraemer L."/>
            <person name="Andreson R."/>
            <person name="Gutowska M.A."/>
            <person name="Wolf J."/>
            <person name="Bergner S.V."/>
            <person name="Schilhabel M.B."/>
            <person name="Klostermeier U.C."/>
            <person name="Beiko R.G."/>
            <person name="Rosenstiel P."/>
            <person name="Hippler M."/>
            <person name="Laroche J."/>
        </authorList>
    </citation>
    <scope>NUCLEOTIDE SEQUENCE [LARGE SCALE GENOMIC DNA]</scope>
    <source>
        <strain evidence="4 5">CCMP1005</strain>
    </source>
</reference>
<feature type="binding site" evidence="2">
    <location>
        <position position="109"/>
    </location>
    <ligand>
        <name>substrate</name>
    </ligand>
</feature>
<feature type="binding site" evidence="2">
    <location>
        <position position="71"/>
    </location>
    <ligand>
        <name>substrate</name>
    </ligand>
</feature>
<dbReference type="Gene3D" id="1.20.910.10">
    <property type="entry name" value="Heme oxygenase-like"/>
    <property type="match status" value="1"/>
</dbReference>
<feature type="domain" description="Thiaminase-2/PQQC" evidence="3">
    <location>
        <begin position="17"/>
        <end position="45"/>
    </location>
</feature>
<dbReference type="Proteomes" id="UP000266841">
    <property type="component" value="Unassembled WGS sequence"/>
</dbReference>
<feature type="active site" description="Proton donor" evidence="1">
    <location>
        <position position="236"/>
    </location>
</feature>
<dbReference type="PANTHER" id="PTHR43198:SF2">
    <property type="entry name" value="SI:CH1073-67J19.1-RELATED"/>
    <property type="match status" value="1"/>
</dbReference>
<dbReference type="OrthoDB" id="37730at2759"/>
<dbReference type="InterPro" id="IPR016084">
    <property type="entry name" value="Haem_Oase-like_multi-hlx"/>
</dbReference>
<dbReference type="SUPFAM" id="SSF48613">
    <property type="entry name" value="Heme oxygenase-like"/>
    <property type="match status" value="2"/>
</dbReference>
<dbReference type="InterPro" id="IPR026285">
    <property type="entry name" value="TenA_E"/>
</dbReference>
<evidence type="ECO:0000313" key="5">
    <source>
        <dbReference type="Proteomes" id="UP000266841"/>
    </source>
</evidence>
<proteinExistence type="predicted"/>
<dbReference type="InterPro" id="IPR050967">
    <property type="entry name" value="Thiamine_Salvage_TenA"/>
</dbReference>
<sequence>MTTRFTDELRALCIDEWNSVINHKFTAELAKGTISQNVLRKYLIQVRSSRLVCDRNKMTQLIHQNAYKPQDHRFLDSFVVLLSSMVAKARCLEDRIPGCQFLALITGDENDYFQRSFDSLGCVDTERCQIPNENVTTDFIKLMKDASEGTLGEMLSVLVVCEWSYLSWGERVLPITKREADGATFLTYEWVDLHSGDYFASVISYLRGLLDKEKDLIDDDGREKCRIAFHRAVRLEQDFFDMAYT</sequence>
<dbReference type="PIRSF" id="PIRSF003170">
    <property type="entry name" value="Pet18p"/>
    <property type="match status" value="1"/>
</dbReference>